<dbReference type="PANTHER" id="PTHR30363">
    <property type="entry name" value="HTH-TYPE TRANSCRIPTIONAL REGULATOR SRLR-RELATED"/>
    <property type="match status" value="1"/>
</dbReference>
<dbReference type="PROSITE" id="PS51000">
    <property type="entry name" value="HTH_DEOR_2"/>
    <property type="match status" value="1"/>
</dbReference>
<dbReference type="InterPro" id="IPR050313">
    <property type="entry name" value="Carb_Metab_HTH_regulators"/>
</dbReference>
<organism evidence="5 6">
    <name type="scientific">Candidatus Mediterraneibacter stercoravium</name>
    <dbReference type="NCBI Taxonomy" id="2838685"/>
    <lineage>
        <taxon>Bacteria</taxon>
        <taxon>Bacillati</taxon>
        <taxon>Bacillota</taxon>
        <taxon>Clostridia</taxon>
        <taxon>Lachnospirales</taxon>
        <taxon>Lachnospiraceae</taxon>
        <taxon>Mediterraneibacter</taxon>
    </lineage>
</organism>
<evidence type="ECO:0000259" key="4">
    <source>
        <dbReference type="PROSITE" id="PS51000"/>
    </source>
</evidence>
<dbReference type="InterPro" id="IPR001034">
    <property type="entry name" value="DeoR_HTH"/>
</dbReference>
<accession>A0A9D2K3A0</accession>
<dbReference type="PRINTS" id="PR00037">
    <property type="entry name" value="HTHLACR"/>
</dbReference>
<evidence type="ECO:0000256" key="2">
    <source>
        <dbReference type="ARBA" id="ARBA00023125"/>
    </source>
</evidence>
<keyword evidence="2 5" id="KW-0238">DNA-binding</keyword>
<keyword evidence="3" id="KW-0804">Transcription</keyword>
<dbReference type="Gene3D" id="3.40.50.1360">
    <property type="match status" value="1"/>
</dbReference>
<keyword evidence="1" id="KW-0805">Transcription regulation</keyword>
<evidence type="ECO:0000256" key="3">
    <source>
        <dbReference type="ARBA" id="ARBA00023163"/>
    </source>
</evidence>
<dbReference type="SUPFAM" id="SSF46785">
    <property type="entry name" value="Winged helix' DNA-binding domain"/>
    <property type="match status" value="1"/>
</dbReference>
<evidence type="ECO:0000256" key="1">
    <source>
        <dbReference type="ARBA" id="ARBA00023015"/>
    </source>
</evidence>
<dbReference type="Pfam" id="PF08220">
    <property type="entry name" value="HTH_DeoR"/>
    <property type="match status" value="1"/>
</dbReference>
<protein>
    <submittedName>
        <fullName evidence="5">DeoR/GlpR family DNA-binding transcription regulator</fullName>
    </submittedName>
</protein>
<dbReference type="InterPro" id="IPR037171">
    <property type="entry name" value="NagB/RpiA_transferase-like"/>
</dbReference>
<dbReference type="SMART" id="SM01134">
    <property type="entry name" value="DeoRC"/>
    <property type="match status" value="1"/>
</dbReference>
<comment type="caution">
    <text evidence="5">The sequence shown here is derived from an EMBL/GenBank/DDBJ whole genome shotgun (WGS) entry which is preliminary data.</text>
</comment>
<dbReference type="InterPro" id="IPR018356">
    <property type="entry name" value="Tscrpt_reg_HTH_DeoR_CS"/>
</dbReference>
<dbReference type="EMBL" id="DXAY01000234">
    <property type="protein sequence ID" value="HIZ75534.1"/>
    <property type="molecule type" value="Genomic_DNA"/>
</dbReference>
<dbReference type="SUPFAM" id="SSF100950">
    <property type="entry name" value="NagB/RpiA/CoA transferase-like"/>
    <property type="match status" value="1"/>
</dbReference>
<sequence>MLAEQRYKEISEILEREGSVKTVTLCGILGTSRETVRRDLETMEERKMLRRIHGGAMRVEPEEEAASQYTSFDKRKEERSAYKEMIAEEAARFIREGQSVALDSGTTSLALAKVIRRKFRNLTVVTNSFAVADELRGAKGISLVVTGGLYKADEDAFVSDMATLIFDRINIDVFFLTTCGISVERGITYQRMDEIQVQNKMMEAAEETIVIADSSKLGVNSLVRMCGVEEVSRLITDSGITKRQIDDFEAAGVRVTVAEERKEEE</sequence>
<dbReference type="Proteomes" id="UP000824116">
    <property type="component" value="Unassembled WGS sequence"/>
</dbReference>
<dbReference type="PANTHER" id="PTHR30363:SF44">
    <property type="entry name" value="AGA OPERON TRANSCRIPTIONAL REPRESSOR-RELATED"/>
    <property type="match status" value="1"/>
</dbReference>
<dbReference type="SMART" id="SM00420">
    <property type="entry name" value="HTH_DEOR"/>
    <property type="match status" value="1"/>
</dbReference>
<feature type="domain" description="HTH deoR-type" evidence="4">
    <location>
        <begin position="3"/>
        <end position="58"/>
    </location>
</feature>
<dbReference type="AlphaFoldDB" id="A0A9D2K3A0"/>
<dbReference type="GO" id="GO:0003700">
    <property type="term" value="F:DNA-binding transcription factor activity"/>
    <property type="evidence" value="ECO:0007669"/>
    <property type="project" value="InterPro"/>
</dbReference>
<dbReference type="InterPro" id="IPR036390">
    <property type="entry name" value="WH_DNA-bd_sf"/>
</dbReference>
<gene>
    <name evidence="5" type="ORF">H9723_09915</name>
</gene>
<dbReference type="PROSITE" id="PS00894">
    <property type="entry name" value="HTH_DEOR_1"/>
    <property type="match status" value="1"/>
</dbReference>
<dbReference type="Pfam" id="PF00455">
    <property type="entry name" value="DeoRC"/>
    <property type="match status" value="1"/>
</dbReference>
<dbReference type="GO" id="GO:0003677">
    <property type="term" value="F:DNA binding"/>
    <property type="evidence" value="ECO:0007669"/>
    <property type="project" value="UniProtKB-KW"/>
</dbReference>
<proteinExistence type="predicted"/>
<dbReference type="InterPro" id="IPR014036">
    <property type="entry name" value="DeoR-like_C"/>
</dbReference>
<name>A0A9D2K3A0_9FIRM</name>
<evidence type="ECO:0000313" key="5">
    <source>
        <dbReference type="EMBL" id="HIZ75534.1"/>
    </source>
</evidence>
<reference evidence="5" key="1">
    <citation type="journal article" date="2021" name="PeerJ">
        <title>Extensive microbial diversity within the chicken gut microbiome revealed by metagenomics and culture.</title>
        <authorList>
            <person name="Gilroy R."/>
            <person name="Ravi A."/>
            <person name="Getino M."/>
            <person name="Pursley I."/>
            <person name="Horton D.L."/>
            <person name="Alikhan N.F."/>
            <person name="Baker D."/>
            <person name="Gharbi K."/>
            <person name="Hall N."/>
            <person name="Watson M."/>
            <person name="Adriaenssens E.M."/>
            <person name="Foster-Nyarko E."/>
            <person name="Jarju S."/>
            <person name="Secka A."/>
            <person name="Antonio M."/>
            <person name="Oren A."/>
            <person name="Chaudhuri R.R."/>
            <person name="La Ragione R."/>
            <person name="Hildebrand F."/>
            <person name="Pallen M.J."/>
        </authorList>
    </citation>
    <scope>NUCLEOTIDE SEQUENCE</scope>
    <source>
        <strain evidence="5">CHK196-3914</strain>
    </source>
</reference>
<evidence type="ECO:0000313" key="6">
    <source>
        <dbReference type="Proteomes" id="UP000824116"/>
    </source>
</evidence>
<reference evidence="5" key="2">
    <citation type="submission" date="2021-04" db="EMBL/GenBank/DDBJ databases">
        <authorList>
            <person name="Gilroy R."/>
        </authorList>
    </citation>
    <scope>NUCLEOTIDE SEQUENCE</scope>
    <source>
        <strain evidence="5">CHK196-3914</strain>
    </source>
</reference>